<dbReference type="GO" id="GO:0016301">
    <property type="term" value="F:kinase activity"/>
    <property type="evidence" value="ECO:0007669"/>
    <property type="project" value="UniProtKB-KW"/>
</dbReference>
<proteinExistence type="predicted"/>
<evidence type="ECO:0000313" key="2">
    <source>
        <dbReference type="Proteomes" id="UP000265520"/>
    </source>
</evidence>
<name>A0A392NQG2_9FABA</name>
<keyword evidence="2" id="KW-1185">Reference proteome</keyword>
<dbReference type="AlphaFoldDB" id="A0A392NQG2"/>
<dbReference type="EMBL" id="LXQA010046633">
    <property type="protein sequence ID" value="MCI01624.1"/>
    <property type="molecule type" value="Genomic_DNA"/>
</dbReference>
<organism evidence="1 2">
    <name type="scientific">Trifolium medium</name>
    <dbReference type="NCBI Taxonomy" id="97028"/>
    <lineage>
        <taxon>Eukaryota</taxon>
        <taxon>Viridiplantae</taxon>
        <taxon>Streptophyta</taxon>
        <taxon>Embryophyta</taxon>
        <taxon>Tracheophyta</taxon>
        <taxon>Spermatophyta</taxon>
        <taxon>Magnoliopsida</taxon>
        <taxon>eudicotyledons</taxon>
        <taxon>Gunneridae</taxon>
        <taxon>Pentapetalae</taxon>
        <taxon>rosids</taxon>
        <taxon>fabids</taxon>
        <taxon>Fabales</taxon>
        <taxon>Fabaceae</taxon>
        <taxon>Papilionoideae</taxon>
        <taxon>50 kb inversion clade</taxon>
        <taxon>NPAAA clade</taxon>
        <taxon>Hologalegina</taxon>
        <taxon>IRL clade</taxon>
        <taxon>Trifolieae</taxon>
        <taxon>Trifolium</taxon>
    </lineage>
</organism>
<keyword evidence="1" id="KW-0808">Transferase</keyword>
<reference evidence="1 2" key="1">
    <citation type="journal article" date="2018" name="Front. Plant Sci.">
        <title>Red Clover (Trifolium pratense) and Zigzag Clover (T. medium) - A Picture of Genomic Similarities and Differences.</title>
        <authorList>
            <person name="Dluhosova J."/>
            <person name="Istvanek J."/>
            <person name="Nedelnik J."/>
            <person name="Repkova J."/>
        </authorList>
    </citation>
    <scope>NUCLEOTIDE SEQUENCE [LARGE SCALE GENOMIC DNA]</scope>
    <source>
        <strain evidence="2">cv. 10/8</strain>
        <tissue evidence="1">Leaf</tissue>
    </source>
</reference>
<accession>A0A392NQG2</accession>
<keyword evidence="1" id="KW-0418">Kinase</keyword>
<comment type="caution">
    <text evidence="1">The sequence shown here is derived from an EMBL/GenBank/DDBJ whole genome shotgun (WGS) entry which is preliminary data.</text>
</comment>
<sequence length="58" mass="6391">MSYLHPTGEIRNIEKLPKLVEDIVQTSVDTGPRGVLRLAQGVQAFLGVGQEWLTDVSK</sequence>
<evidence type="ECO:0000313" key="1">
    <source>
        <dbReference type="EMBL" id="MCI01624.1"/>
    </source>
</evidence>
<protein>
    <submittedName>
        <fullName evidence="1">Putative aarF domain-containing protein kinase chloroplastic-like</fullName>
    </submittedName>
</protein>
<feature type="non-terminal residue" evidence="1">
    <location>
        <position position="58"/>
    </location>
</feature>
<dbReference type="Proteomes" id="UP000265520">
    <property type="component" value="Unassembled WGS sequence"/>
</dbReference>